<reference evidence="2" key="3">
    <citation type="submission" date="2017-11" db="EMBL/GenBank/DDBJ databases">
        <title>Cell-free culture of the endosymbiotic bacteria Spiroplasma poulsonii highlights bacterial genes involved in host-symbiont interactions.</title>
        <authorList>
            <person name="Masson F."/>
            <person name="Calderon Copete S.P."/>
            <person name="Schupfer F."/>
            <person name="Garcia-Arraez G."/>
            <person name="Lemaitre B."/>
        </authorList>
    </citation>
    <scope>NUCLEOTIDE SEQUENCE</scope>
    <source>
        <strain evidence="2">MSRO</strain>
    </source>
</reference>
<reference evidence="2 5" key="2">
    <citation type="journal article" date="2015" name="MBio">
        <title>Genome sequence of the Drosophila melanogaster male-killing Spiroplasma strain MSRO endosymbiont.</title>
        <authorList>
            <person name="Paredes J.C."/>
            <person name="Herren J.K."/>
            <person name="Schupfer F."/>
            <person name="Marin R."/>
            <person name="Claverol S."/>
            <person name="Kuo C.H."/>
            <person name="Lemaitre B."/>
            <person name="Beven L."/>
        </authorList>
    </citation>
    <scope>NUCLEOTIDE SEQUENCE [LARGE SCALE GENOMIC DNA]</scope>
    <source>
        <strain evidence="2 5">MSRO</strain>
    </source>
</reference>
<protein>
    <submittedName>
        <fullName evidence="2">Uncharacterized protein</fullName>
    </submittedName>
</protein>
<dbReference type="EMBL" id="JTLV02000008">
    <property type="protein sequence ID" value="PQM29676.1"/>
    <property type="molecule type" value="Genomic_DNA"/>
</dbReference>
<dbReference type="AlphaFoldDB" id="A0A2P6F8A3"/>
<dbReference type="EMBL" id="JTLV02000008">
    <property type="protein sequence ID" value="PQM29700.1"/>
    <property type="molecule type" value="Genomic_DNA"/>
</dbReference>
<evidence type="ECO:0000313" key="2">
    <source>
        <dbReference type="EMBL" id="PQM29676.1"/>
    </source>
</evidence>
<evidence type="ECO:0000313" key="5">
    <source>
        <dbReference type="Proteomes" id="UP000031565"/>
    </source>
</evidence>
<keyword evidence="1" id="KW-0812">Transmembrane</keyword>
<feature type="transmembrane region" description="Helical" evidence="1">
    <location>
        <begin position="42"/>
        <end position="65"/>
    </location>
</feature>
<gene>
    <name evidence="2" type="ORF">SMSRO_SF030770</name>
    <name evidence="3" type="ORF">SMSRO_SF030890</name>
    <name evidence="4" type="ORF">SMSRO_SF031010</name>
</gene>
<name>A0A2P6F8A3_9MOLU</name>
<evidence type="ECO:0000313" key="4">
    <source>
        <dbReference type="EMBL" id="PQM29700.1"/>
    </source>
</evidence>
<keyword evidence="1" id="KW-1133">Transmembrane helix</keyword>
<accession>A0A2P6F8A3</accession>
<comment type="caution">
    <text evidence="2">The sequence shown here is derived from an EMBL/GenBank/DDBJ whole genome shotgun (WGS) entry which is preliminary data.</text>
</comment>
<sequence length="77" mass="9202">MIKDIKECLTPIWILLLPFIQIITFLHSPYKRAFVVWDFITWIINLIPKQEICNIILAIIFIGLFTKFICHINKKFP</sequence>
<dbReference type="Proteomes" id="UP000031565">
    <property type="component" value="Unassembled WGS sequence"/>
</dbReference>
<reference evidence="2" key="1">
    <citation type="submission" date="2014-10" db="EMBL/GenBank/DDBJ databases">
        <authorList>
            <person name="Seo M.-J."/>
            <person name="Seok Y.J."/>
            <person name="Cha I.-T."/>
        </authorList>
    </citation>
    <scope>NUCLEOTIDE SEQUENCE</scope>
    <source>
        <strain evidence="2">MSRO</strain>
    </source>
</reference>
<evidence type="ECO:0000256" key="1">
    <source>
        <dbReference type="SAM" id="Phobius"/>
    </source>
</evidence>
<keyword evidence="5" id="KW-1185">Reference proteome</keyword>
<organism evidence="2 5">
    <name type="scientific">Spiroplasma poulsonii</name>
    <dbReference type="NCBI Taxonomy" id="2138"/>
    <lineage>
        <taxon>Bacteria</taxon>
        <taxon>Bacillati</taxon>
        <taxon>Mycoplasmatota</taxon>
        <taxon>Mollicutes</taxon>
        <taxon>Entomoplasmatales</taxon>
        <taxon>Spiroplasmataceae</taxon>
        <taxon>Spiroplasma</taxon>
    </lineage>
</organism>
<proteinExistence type="predicted"/>
<evidence type="ECO:0000313" key="3">
    <source>
        <dbReference type="EMBL" id="PQM29688.1"/>
    </source>
</evidence>
<keyword evidence="1" id="KW-0472">Membrane</keyword>
<dbReference type="EMBL" id="JTLV02000008">
    <property type="protein sequence ID" value="PQM29688.1"/>
    <property type="molecule type" value="Genomic_DNA"/>
</dbReference>
<feature type="transmembrane region" description="Helical" evidence="1">
    <location>
        <begin position="12"/>
        <end position="30"/>
    </location>
</feature>